<reference evidence="6 7" key="1">
    <citation type="submission" date="2020-06" db="EMBL/GenBank/DDBJ databases">
        <title>Complete Genome Sequence of Clostridium muelleri sp. nov. P21T, an Acid-Alcohol Producing Acetogen Isolated from Old Hay.</title>
        <authorList>
            <person name="Duncan K.E."/>
            <person name="Tanner R.S."/>
        </authorList>
    </citation>
    <scope>NUCLEOTIDE SEQUENCE [LARGE SCALE GENOMIC DNA]</scope>
    <source>
        <strain evidence="6 7">P21</strain>
    </source>
</reference>
<evidence type="ECO:0000313" key="6">
    <source>
        <dbReference type="EMBL" id="NMM62971.1"/>
    </source>
</evidence>
<dbReference type="AlphaFoldDB" id="A0A7Y0HPF2"/>
<dbReference type="Proteomes" id="UP000537131">
    <property type="component" value="Unassembled WGS sequence"/>
</dbReference>
<dbReference type="PANTHER" id="PTHR43335:SF8">
    <property type="entry name" value="ABC TRANSPORTER, ATP-BINDING PROTEIN"/>
    <property type="match status" value="1"/>
</dbReference>
<keyword evidence="2" id="KW-0813">Transport</keyword>
<dbReference type="SMART" id="SM00382">
    <property type="entry name" value="AAA"/>
    <property type="match status" value="1"/>
</dbReference>
<dbReference type="RefSeq" id="WP_169297572.1">
    <property type="nucleotide sequence ID" value="NZ_JABBNI010000016.1"/>
</dbReference>
<name>A0A7Y0HPF2_9CLOT</name>
<organism evidence="6 7">
    <name type="scientific">Clostridium muellerianum</name>
    <dbReference type="NCBI Taxonomy" id="2716538"/>
    <lineage>
        <taxon>Bacteria</taxon>
        <taxon>Bacillati</taxon>
        <taxon>Bacillota</taxon>
        <taxon>Clostridia</taxon>
        <taxon>Eubacteriales</taxon>
        <taxon>Clostridiaceae</taxon>
        <taxon>Clostridium</taxon>
    </lineage>
</organism>
<dbReference type="InterPro" id="IPR027417">
    <property type="entry name" value="P-loop_NTPase"/>
</dbReference>
<comment type="similarity">
    <text evidence="1">Belongs to the ABC transporter superfamily.</text>
</comment>
<evidence type="ECO:0000256" key="1">
    <source>
        <dbReference type="ARBA" id="ARBA00005417"/>
    </source>
</evidence>
<evidence type="ECO:0000259" key="5">
    <source>
        <dbReference type="PROSITE" id="PS50893"/>
    </source>
</evidence>
<dbReference type="EMBL" id="JABBNI010000016">
    <property type="protein sequence ID" value="NMM62971.1"/>
    <property type="molecule type" value="Genomic_DNA"/>
</dbReference>
<dbReference type="InterPro" id="IPR003593">
    <property type="entry name" value="AAA+_ATPase"/>
</dbReference>
<sequence length="304" mass="34287">MEYVLKTINLSKKYKNNLVVDGVNINIKQGEIYGIIGENGAGKTTTFRMIAGLTSPSNGSIELFGKNRENELEKLRKRIGVLVEKPALYINMTVCQNLQASRLQKGIPGEESVEKVLELLKIHDIRNKKVKDLSLGMKQRLGIALALLKDPEFLILDEPINALDPIGIAEVREALKRLNRERNTTILISSHILRELYEIATSYGILHKGKLLEELTLKQLNEKCRRSLNIKVDNLNKALTVLERKLNISNFKVLPDGTIRIYEYVDKPGVVSTEIFKEGIVIEQIMPSGDNLEDYFKSLIGGTY</sequence>
<dbReference type="Pfam" id="PF00005">
    <property type="entry name" value="ABC_tran"/>
    <property type="match status" value="1"/>
</dbReference>
<dbReference type="GO" id="GO:0016887">
    <property type="term" value="F:ATP hydrolysis activity"/>
    <property type="evidence" value="ECO:0007669"/>
    <property type="project" value="InterPro"/>
</dbReference>
<dbReference type="InterPro" id="IPR003439">
    <property type="entry name" value="ABC_transporter-like_ATP-bd"/>
</dbReference>
<comment type="caution">
    <text evidence="6">The sequence shown here is derived from an EMBL/GenBank/DDBJ whole genome shotgun (WGS) entry which is preliminary data.</text>
</comment>
<evidence type="ECO:0000313" key="7">
    <source>
        <dbReference type="Proteomes" id="UP000537131"/>
    </source>
</evidence>
<proteinExistence type="inferred from homology"/>
<dbReference type="GO" id="GO:0005524">
    <property type="term" value="F:ATP binding"/>
    <property type="evidence" value="ECO:0007669"/>
    <property type="project" value="UniProtKB-KW"/>
</dbReference>
<dbReference type="PROSITE" id="PS50893">
    <property type="entry name" value="ABC_TRANSPORTER_2"/>
    <property type="match status" value="1"/>
</dbReference>
<keyword evidence="7" id="KW-1185">Reference proteome</keyword>
<gene>
    <name evidence="6" type="ORF">HBE96_09695</name>
</gene>
<feature type="domain" description="ABC transporter" evidence="5">
    <location>
        <begin position="5"/>
        <end position="233"/>
    </location>
</feature>
<dbReference type="PROSITE" id="PS00211">
    <property type="entry name" value="ABC_TRANSPORTER_1"/>
    <property type="match status" value="1"/>
</dbReference>
<keyword evidence="3" id="KW-0547">Nucleotide-binding</keyword>
<evidence type="ECO:0000256" key="2">
    <source>
        <dbReference type="ARBA" id="ARBA00022448"/>
    </source>
</evidence>
<keyword evidence="4 6" id="KW-0067">ATP-binding</keyword>
<evidence type="ECO:0000256" key="3">
    <source>
        <dbReference type="ARBA" id="ARBA00022741"/>
    </source>
</evidence>
<dbReference type="InterPro" id="IPR017871">
    <property type="entry name" value="ABC_transporter-like_CS"/>
</dbReference>
<evidence type="ECO:0000256" key="4">
    <source>
        <dbReference type="ARBA" id="ARBA00022840"/>
    </source>
</evidence>
<protein>
    <submittedName>
        <fullName evidence="6">ABC transporter ATP-binding protein</fullName>
    </submittedName>
</protein>
<dbReference type="Gene3D" id="3.40.50.300">
    <property type="entry name" value="P-loop containing nucleotide triphosphate hydrolases"/>
    <property type="match status" value="1"/>
</dbReference>
<dbReference type="PANTHER" id="PTHR43335">
    <property type="entry name" value="ABC TRANSPORTER, ATP-BINDING PROTEIN"/>
    <property type="match status" value="1"/>
</dbReference>
<dbReference type="SUPFAM" id="SSF52540">
    <property type="entry name" value="P-loop containing nucleoside triphosphate hydrolases"/>
    <property type="match status" value="1"/>
</dbReference>
<accession>A0A7Y0HPF2</accession>